<dbReference type="Pfam" id="PF00561">
    <property type="entry name" value="Abhydrolase_1"/>
    <property type="match status" value="1"/>
</dbReference>
<name>A0A8J7S4Z5_9BACT</name>
<accession>A0A8J7S4Z5</accession>
<proteinExistence type="inferred from homology"/>
<evidence type="ECO:0000256" key="1">
    <source>
        <dbReference type="ARBA" id="ARBA00010088"/>
    </source>
</evidence>
<dbReference type="InterPro" id="IPR050266">
    <property type="entry name" value="AB_hydrolase_sf"/>
</dbReference>
<dbReference type="Gene3D" id="3.40.50.1820">
    <property type="entry name" value="alpha/beta hydrolase"/>
    <property type="match status" value="1"/>
</dbReference>
<dbReference type="PRINTS" id="PR00793">
    <property type="entry name" value="PROAMNOPTASE"/>
</dbReference>
<dbReference type="SUPFAM" id="SSF53474">
    <property type="entry name" value="alpha/beta-Hydrolases"/>
    <property type="match status" value="1"/>
</dbReference>
<dbReference type="PANTHER" id="PTHR43798">
    <property type="entry name" value="MONOACYLGLYCEROL LIPASE"/>
    <property type="match status" value="1"/>
</dbReference>
<evidence type="ECO:0000313" key="5">
    <source>
        <dbReference type="Proteomes" id="UP000673975"/>
    </source>
</evidence>
<feature type="domain" description="AB hydrolase-1" evidence="3">
    <location>
        <begin position="73"/>
        <end position="341"/>
    </location>
</feature>
<comment type="caution">
    <text evidence="4">The sequence shown here is derived from an EMBL/GenBank/DDBJ whole genome shotgun (WGS) entry which is preliminary data.</text>
</comment>
<dbReference type="InterPro" id="IPR002410">
    <property type="entry name" value="Peptidase_S33"/>
</dbReference>
<evidence type="ECO:0000259" key="3">
    <source>
        <dbReference type="Pfam" id="PF00561"/>
    </source>
</evidence>
<dbReference type="InterPro" id="IPR029058">
    <property type="entry name" value="AB_hydrolase_fold"/>
</dbReference>
<dbReference type="EMBL" id="JAFIDN010000003">
    <property type="protein sequence ID" value="MBP3192088.1"/>
    <property type="molecule type" value="Genomic_DNA"/>
</dbReference>
<dbReference type="InterPro" id="IPR000073">
    <property type="entry name" value="AB_hydrolase_1"/>
</dbReference>
<dbReference type="RefSeq" id="WP_210510985.1">
    <property type="nucleotide sequence ID" value="NZ_JAFIDN010000003.1"/>
</dbReference>
<keyword evidence="5" id="KW-1185">Reference proteome</keyword>
<organism evidence="4 5">
    <name type="scientific">Natronogracilivirga saccharolytica</name>
    <dbReference type="NCBI Taxonomy" id="2812953"/>
    <lineage>
        <taxon>Bacteria</taxon>
        <taxon>Pseudomonadati</taxon>
        <taxon>Balneolota</taxon>
        <taxon>Balneolia</taxon>
        <taxon>Balneolales</taxon>
        <taxon>Cyclonatronaceae</taxon>
        <taxon>Natronogracilivirga</taxon>
    </lineage>
</organism>
<dbReference type="GO" id="GO:0006508">
    <property type="term" value="P:proteolysis"/>
    <property type="evidence" value="ECO:0007669"/>
    <property type="project" value="InterPro"/>
</dbReference>
<evidence type="ECO:0000313" key="4">
    <source>
        <dbReference type="EMBL" id="MBP3192088.1"/>
    </source>
</evidence>
<evidence type="ECO:0000256" key="2">
    <source>
        <dbReference type="ARBA" id="ARBA00022801"/>
    </source>
</evidence>
<dbReference type="Proteomes" id="UP000673975">
    <property type="component" value="Unassembled WGS sequence"/>
</dbReference>
<dbReference type="AlphaFoldDB" id="A0A8J7S4Z5"/>
<comment type="similarity">
    <text evidence="1">Belongs to the peptidase S33 family.</text>
</comment>
<sequence>MKSILLYILTVFTALLLLLLLLSGITGQFSSSTDPIRDAGGETVPESIAELKQIELGGLKQSVLLRGHDRSNPVLLWLHGGPGAAQMPLAHHLDRQLEEEFVLVHWDQRGAGKSNHNGFDEETMTFDQFFSDTHELIEYLKNRFNQEKIYLLGHSWGTMLGLEYARKHPDNLHAYISISQVVDNHRAYEISYNWLKSEIETTSSQSDKNRLQELGEPPYTDHGDHVKLAGLVGDYGGNFDISMTRMARIAFRAPEYNLRDYYRWLNGANRGSGPMWDELFAHHIDYMPEIPSLEVPVWFLIGDKDKNTPRQLVEKYYEIIEVPRKELVIFDSSAHTPFLAEPQKFSREIIRIQYDIEDHD</sequence>
<keyword evidence="2 4" id="KW-0378">Hydrolase</keyword>
<gene>
    <name evidence="4" type="ORF">NATSA_05380</name>
</gene>
<dbReference type="GO" id="GO:0008233">
    <property type="term" value="F:peptidase activity"/>
    <property type="evidence" value="ECO:0007669"/>
    <property type="project" value="InterPro"/>
</dbReference>
<protein>
    <submittedName>
        <fullName evidence="4">Alpha/beta hydrolase</fullName>
    </submittedName>
</protein>
<reference evidence="4" key="1">
    <citation type="submission" date="2021-02" db="EMBL/GenBank/DDBJ databases">
        <title>Natronogracilivirga saccharolytica gen. nov. sp. nov. a new anaerobic, haloalkiliphilic carbohydrate-fermenting bacterium from soda lake and proposing of Cyclonatronumiaceae fam. nov. in the phylum Balneolaeota.</title>
        <authorList>
            <person name="Zhilina T.N."/>
            <person name="Sorokin D.Y."/>
            <person name="Zavarzina D.G."/>
            <person name="Toshchakov S.V."/>
            <person name="Kublanov I.V."/>
        </authorList>
    </citation>
    <scope>NUCLEOTIDE SEQUENCE</scope>
    <source>
        <strain evidence="4">Z-1702</strain>
    </source>
</reference>